<dbReference type="Proteomes" id="UP000267464">
    <property type="component" value="Unassembled WGS sequence"/>
</dbReference>
<sequence>MTTTNASRRLFLRHAGAMAATVGTGAAPFALNLAALGSASAQAASDYKAIVCIFLFGGNDSINMVLPTDASSWAAYTATRNQAPDSIALLAPGTAAVGTAAAGSPSRLGGVLPITPLNAQGRTFALHPLMGTLQTMFNTDKRLAILPNTGPLIMPTSKAQYAQSTFPKPAHLFSHNDQSNTWQTFKPEGATTGWGGRMADLMGAQNSKAVFTSISASGNSVWLAGQSIKQYQVSTNGAIRIGSDSNGRVYGSTDVAAALERIVKGTRGTHVLEGDLAAISSRALDAELALRTALKAPSDPLFGTAPASGAYNANNDPKLQYDNPLTGAKSANPLAQQLQVVARLIDAGMGGAIGVKRQVFFVSMGGFDTHDNENRNHADLMARLAQALRYFDTTLGALNARNAVTTFTGSDFGRTFTSNGDGTDHGWGAHHFVMGGAVKGGDLYGNFPVLGLKNANNNNFDSSPNQIGNGALLPENSVDQLGATLGRWFGLSDAQLIDVFPNLKNFDVSRRDLGFMS</sequence>
<dbReference type="PROSITE" id="PS51318">
    <property type="entry name" value="TAT"/>
    <property type="match status" value="1"/>
</dbReference>
<evidence type="ECO:0000313" key="2">
    <source>
        <dbReference type="EMBL" id="RQP24138.1"/>
    </source>
</evidence>
<name>A0A3N7HPJ7_9BURK</name>
<organism evidence="2 3">
    <name type="scientific">Piscinibacter terrae</name>
    <dbReference type="NCBI Taxonomy" id="2496871"/>
    <lineage>
        <taxon>Bacteria</taxon>
        <taxon>Pseudomonadati</taxon>
        <taxon>Pseudomonadota</taxon>
        <taxon>Betaproteobacteria</taxon>
        <taxon>Burkholderiales</taxon>
        <taxon>Sphaerotilaceae</taxon>
        <taxon>Piscinibacter</taxon>
    </lineage>
</organism>
<dbReference type="Pfam" id="PF07394">
    <property type="entry name" value="DUF1501"/>
    <property type="match status" value="1"/>
</dbReference>
<evidence type="ECO:0000313" key="3">
    <source>
        <dbReference type="Proteomes" id="UP000267464"/>
    </source>
</evidence>
<feature type="chain" id="PRO_5018214923" evidence="1">
    <location>
        <begin position="44"/>
        <end position="517"/>
    </location>
</feature>
<dbReference type="OrthoDB" id="9779968at2"/>
<keyword evidence="3" id="KW-1185">Reference proteome</keyword>
<gene>
    <name evidence="2" type="ORF">DZC73_12485</name>
</gene>
<dbReference type="EMBL" id="QUSW01000003">
    <property type="protein sequence ID" value="RQP24138.1"/>
    <property type="molecule type" value="Genomic_DNA"/>
</dbReference>
<feature type="signal peptide" evidence="1">
    <location>
        <begin position="1"/>
        <end position="43"/>
    </location>
</feature>
<dbReference type="AlphaFoldDB" id="A0A3N7HPJ7"/>
<keyword evidence="1" id="KW-0732">Signal</keyword>
<accession>A0A3N7HPJ7</accession>
<evidence type="ECO:0000256" key="1">
    <source>
        <dbReference type="SAM" id="SignalP"/>
    </source>
</evidence>
<proteinExistence type="predicted"/>
<comment type="caution">
    <text evidence="2">The sequence shown here is derived from an EMBL/GenBank/DDBJ whole genome shotgun (WGS) entry which is preliminary data.</text>
</comment>
<reference evidence="2 3" key="1">
    <citation type="submission" date="2018-08" db="EMBL/GenBank/DDBJ databases">
        <authorList>
            <person name="Khan S.A."/>
            <person name="Jeon C.O."/>
            <person name="Chun B.H."/>
            <person name="Jeong S.E."/>
        </authorList>
    </citation>
    <scope>NUCLEOTIDE SEQUENCE [LARGE SCALE GENOMIC DNA]</scope>
    <source>
        <strain evidence="2 3">S-16</strain>
    </source>
</reference>
<reference evidence="2 3" key="2">
    <citation type="submission" date="2018-12" db="EMBL/GenBank/DDBJ databases">
        <title>Rhizobacter gummiphilus sp. nov., a rubber-degrading bacterium isolated from the soil of a botanical garden in Japan.</title>
        <authorList>
            <person name="Shunsuke S.S."/>
        </authorList>
    </citation>
    <scope>NUCLEOTIDE SEQUENCE [LARGE SCALE GENOMIC DNA]</scope>
    <source>
        <strain evidence="2 3">S-16</strain>
    </source>
</reference>
<dbReference type="InterPro" id="IPR010869">
    <property type="entry name" value="DUF1501"/>
</dbReference>
<dbReference type="PANTHER" id="PTHR43737">
    <property type="entry name" value="BLL7424 PROTEIN"/>
    <property type="match status" value="1"/>
</dbReference>
<dbReference type="InterPro" id="IPR006311">
    <property type="entry name" value="TAT_signal"/>
</dbReference>
<dbReference type="PANTHER" id="PTHR43737:SF1">
    <property type="entry name" value="DUF1501 DOMAIN-CONTAINING PROTEIN"/>
    <property type="match status" value="1"/>
</dbReference>
<dbReference type="RefSeq" id="WP_124540588.1">
    <property type="nucleotide sequence ID" value="NZ_QUSW01000003.1"/>
</dbReference>
<protein>
    <submittedName>
        <fullName evidence="2">DUF1501 domain-containing protein</fullName>
    </submittedName>
</protein>